<dbReference type="InterPro" id="IPR036397">
    <property type="entry name" value="RNaseH_sf"/>
</dbReference>
<evidence type="ECO:0000259" key="1">
    <source>
        <dbReference type="PROSITE" id="PS50994"/>
    </source>
</evidence>
<evidence type="ECO:0000313" key="2">
    <source>
        <dbReference type="EMBL" id="WMV51419.1"/>
    </source>
</evidence>
<dbReference type="InterPro" id="IPR012337">
    <property type="entry name" value="RNaseH-like_sf"/>
</dbReference>
<dbReference type="EMBL" id="CP133621">
    <property type="protein sequence ID" value="WMV51419.1"/>
    <property type="molecule type" value="Genomic_DNA"/>
</dbReference>
<evidence type="ECO:0000313" key="3">
    <source>
        <dbReference type="Proteomes" id="UP001234989"/>
    </source>
</evidence>
<dbReference type="AlphaFoldDB" id="A0AAF0UU39"/>
<name>A0AAF0UU39_SOLVR</name>
<dbReference type="InterPro" id="IPR001584">
    <property type="entry name" value="Integrase_cat-core"/>
</dbReference>
<dbReference type="GO" id="GO:0015074">
    <property type="term" value="P:DNA integration"/>
    <property type="evidence" value="ECO:0007669"/>
    <property type="project" value="InterPro"/>
</dbReference>
<keyword evidence="3" id="KW-1185">Reference proteome</keyword>
<proteinExistence type="predicted"/>
<dbReference type="InterPro" id="IPR050951">
    <property type="entry name" value="Retrovirus_Pol_polyprotein"/>
</dbReference>
<dbReference type="Gene3D" id="3.30.420.10">
    <property type="entry name" value="Ribonuclease H-like superfamily/Ribonuclease H"/>
    <property type="match status" value="1"/>
</dbReference>
<reference evidence="2" key="1">
    <citation type="submission" date="2023-08" db="EMBL/GenBank/DDBJ databases">
        <title>A de novo genome assembly of Solanum verrucosum Schlechtendal, a Mexican diploid species geographically isolated from the other diploid A-genome species in potato relatives.</title>
        <authorList>
            <person name="Hosaka K."/>
        </authorList>
    </citation>
    <scope>NUCLEOTIDE SEQUENCE</scope>
    <source>
        <tissue evidence="2">Young leaves</tissue>
    </source>
</reference>
<gene>
    <name evidence="2" type="ORF">MTR67_044804</name>
</gene>
<protein>
    <recommendedName>
        <fullName evidence="1">Integrase catalytic domain-containing protein</fullName>
    </recommendedName>
</protein>
<accession>A0AAF0UU39</accession>
<dbReference type="FunFam" id="1.10.340.70:FF:000001">
    <property type="entry name" value="Retrovirus-related Pol polyprotein from transposon gypsy-like Protein"/>
    <property type="match status" value="1"/>
</dbReference>
<feature type="domain" description="Integrase catalytic" evidence="1">
    <location>
        <begin position="78"/>
        <end position="251"/>
    </location>
</feature>
<dbReference type="Gene3D" id="1.10.340.70">
    <property type="match status" value="1"/>
</dbReference>
<dbReference type="PANTHER" id="PTHR37984">
    <property type="entry name" value="PROTEIN CBG26694"/>
    <property type="match status" value="1"/>
</dbReference>
<dbReference type="Pfam" id="PF17921">
    <property type="entry name" value="Integrase_H2C2"/>
    <property type="match status" value="1"/>
</dbReference>
<dbReference type="GO" id="GO:0003676">
    <property type="term" value="F:nucleic acid binding"/>
    <property type="evidence" value="ECO:0007669"/>
    <property type="project" value="InterPro"/>
</dbReference>
<organism evidence="2 3">
    <name type="scientific">Solanum verrucosum</name>
    <dbReference type="NCBI Taxonomy" id="315347"/>
    <lineage>
        <taxon>Eukaryota</taxon>
        <taxon>Viridiplantae</taxon>
        <taxon>Streptophyta</taxon>
        <taxon>Embryophyta</taxon>
        <taxon>Tracheophyta</taxon>
        <taxon>Spermatophyta</taxon>
        <taxon>Magnoliopsida</taxon>
        <taxon>eudicotyledons</taxon>
        <taxon>Gunneridae</taxon>
        <taxon>Pentapetalae</taxon>
        <taxon>asterids</taxon>
        <taxon>lamiids</taxon>
        <taxon>Solanales</taxon>
        <taxon>Solanaceae</taxon>
        <taxon>Solanoideae</taxon>
        <taxon>Solaneae</taxon>
        <taxon>Solanum</taxon>
    </lineage>
</organism>
<sequence>MVVNALSRLSMGRIAHVEDNKKELVRDVHRLARMGVQLLDSTKGRLYVPNVDDLRELILSKTHSSRYSNHLGATKMYRDLREVYWWNEMKNDIAEFVAKCPNCQQVKVEHQKLGGLSRDISIPTWKCTNVNMDFVVGLPRNRWLHGVPLSIIFDCGTQFTSQFWKSFQKGLGTRVKLSTTFHPQIDGKAEHTIQTLEEMMRAYVIDFKVLYVSLLKKYVGDPTYIVPLESLGINDSLTYEEVPVQILEQQVRKLRNKEFSSVKVLLRNLVVESATWEAEADMISHYPHLFPSVPTLA</sequence>
<dbReference type="Proteomes" id="UP001234989">
    <property type="component" value="Chromosome 10"/>
</dbReference>
<dbReference type="PROSITE" id="PS50994">
    <property type="entry name" value="INTEGRASE"/>
    <property type="match status" value="1"/>
</dbReference>
<dbReference type="SUPFAM" id="SSF53098">
    <property type="entry name" value="Ribonuclease H-like"/>
    <property type="match status" value="1"/>
</dbReference>
<dbReference type="InterPro" id="IPR041588">
    <property type="entry name" value="Integrase_H2C2"/>
</dbReference>
<dbReference type="PANTHER" id="PTHR37984:SF5">
    <property type="entry name" value="PROTEIN NYNRIN-LIKE"/>
    <property type="match status" value="1"/>
</dbReference>